<dbReference type="PANTHER" id="PTHR30244">
    <property type="entry name" value="TRANSAMINASE"/>
    <property type="match status" value="1"/>
</dbReference>
<evidence type="ECO:0000256" key="1">
    <source>
        <dbReference type="PIRSR" id="PIRSR000390-1"/>
    </source>
</evidence>
<comment type="caution">
    <text evidence="4">The sequence shown here is derived from an EMBL/GenBank/DDBJ whole genome shotgun (WGS) entry which is preliminary data.</text>
</comment>
<reference evidence="4" key="1">
    <citation type="submission" date="2020-11" db="EMBL/GenBank/DDBJ databases">
        <authorList>
            <person name="Kim M.K."/>
        </authorList>
    </citation>
    <scope>NUCLEOTIDE SEQUENCE</scope>
    <source>
        <strain evidence="4">BT350</strain>
    </source>
</reference>
<dbReference type="GO" id="GO:0008483">
    <property type="term" value="F:transaminase activity"/>
    <property type="evidence" value="ECO:0007669"/>
    <property type="project" value="UniProtKB-KW"/>
</dbReference>
<proteinExistence type="inferred from homology"/>
<dbReference type="GO" id="GO:0030170">
    <property type="term" value="F:pyridoxal phosphate binding"/>
    <property type="evidence" value="ECO:0007669"/>
    <property type="project" value="TreeGrafter"/>
</dbReference>
<keyword evidence="4" id="KW-0808">Transferase</keyword>
<protein>
    <submittedName>
        <fullName evidence="4">DegT/DnrJ/EryC1/StrS family aminotransferase</fullName>
    </submittedName>
</protein>
<dbReference type="InterPro" id="IPR015424">
    <property type="entry name" value="PyrdxlP-dep_Trfase"/>
</dbReference>
<dbReference type="PANTHER" id="PTHR30244:SF42">
    <property type="entry name" value="UDP-2-ACETAMIDO-2-DEOXY-3-OXO-D-GLUCURONATE AMINOTRANSFERASE"/>
    <property type="match status" value="1"/>
</dbReference>
<dbReference type="GO" id="GO:0000271">
    <property type="term" value="P:polysaccharide biosynthetic process"/>
    <property type="evidence" value="ECO:0007669"/>
    <property type="project" value="TreeGrafter"/>
</dbReference>
<accession>A0A931BPC6</accession>
<feature type="modified residue" description="N6-(pyridoxal phosphate)lysine" evidence="2">
    <location>
        <position position="194"/>
    </location>
</feature>
<feature type="active site" description="Proton acceptor" evidence="1">
    <location>
        <position position="194"/>
    </location>
</feature>
<evidence type="ECO:0000256" key="3">
    <source>
        <dbReference type="RuleBase" id="RU004508"/>
    </source>
</evidence>
<dbReference type="Pfam" id="PF01041">
    <property type="entry name" value="DegT_DnrJ_EryC1"/>
    <property type="match status" value="1"/>
</dbReference>
<dbReference type="InterPro" id="IPR000653">
    <property type="entry name" value="DegT/StrS_aminotransferase"/>
</dbReference>
<evidence type="ECO:0000313" key="4">
    <source>
        <dbReference type="EMBL" id="MBF9232274.1"/>
    </source>
</evidence>
<dbReference type="InterPro" id="IPR015421">
    <property type="entry name" value="PyrdxlP-dep_Trfase_major"/>
</dbReference>
<name>A0A931BPC6_9HYPH</name>
<dbReference type="AlphaFoldDB" id="A0A931BPC6"/>
<evidence type="ECO:0000256" key="2">
    <source>
        <dbReference type="PIRSR" id="PIRSR000390-2"/>
    </source>
</evidence>
<evidence type="ECO:0000313" key="5">
    <source>
        <dbReference type="Proteomes" id="UP000599312"/>
    </source>
</evidence>
<comment type="similarity">
    <text evidence="3">Belongs to the DegT/DnrJ/EryC1 family.</text>
</comment>
<dbReference type="InterPro" id="IPR015422">
    <property type="entry name" value="PyrdxlP-dep_Trfase_small"/>
</dbReference>
<dbReference type="CDD" id="cd00616">
    <property type="entry name" value="AHBA_syn"/>
    <property type="match status" value="1"/>
</dbReference>
<dbReference type="Gene3D" id="3.40.640.10">
    <property type="entry name" value="Type I PLP-dependent aspartate aminotransferase-like (Major domain)"/>
    <property type="match status" value="1"/>
</dbReference>
<dbReference type="SUPFAM" id="SSF53383">
    <property type="entry name" value="PLP-dependent transferases"/>
    <property type="match status" value="1"/>
</dbReference>
<keyword evidence="2 3" id="KW-0663">Pyridoxal phosphate</keyword>
<keyword evidence="5" id="KW-1185">Reference proteome</keyword>
<dbReference type="Gene3D" id="3.90.1150.10">
    <property type="entry name" value="Aspartate Aminotransferase, domain 1"/>
    <property type="match status" value="1"/>
</dbReference>
<keyword evidence="4" id="KW-0032">Aminotransferase</keyword>
<dbReference type="EMBL" id="JADQDO010000001">
    <property type="protein sequence ID" value="MBF9232274.1"/>
    <property type="molecule type" value="Genomic_DNA"/>
</dbReference>
<sequence>MSDPIAFIDLAAQRQRLGSAVDQAVLRVIDHGGYIMGPEVKAFEADLSAFCGAKHVISCANGTDALLMVLMAKGVKEGDAVLCPSFTFAATAEVVAQVNATPIFVDVLEDTFNLDIVSLEAGLKTAKKLGLNPVGVIPVDLFGLPADYEPIEAFCKREGLWLMCDAAQSFGASYKGRKVGVIGDCTTTSFFPAKPLGCYGDGGAIFTNDDELATVLRSIRVHGQGTEKYDNVRIGMNGRLDTMQAAILIEKLKIFPSEIEARDRVAKYYNDNLRDVAVVPEVPEGYTSVWAQYTLRMDGFDRAQFQADLKAAGVPTAVYYPKPLNQQTAYKHYPVAGNGVPVSDRLAAEVISLPMHPYLTEEVQDRIIAAVKDALANQRKAAAE</sequence>
<dbReference type="RefSeq" id="WP_196270235.1">
    <property type="nucleotide sequence ID" value="NZ_JADQDO010000001.1"/>
</dbReference>
<dbReference type="Proteomes" id="UP000599312">
    <property type="component" value="Unassembled WGS sequence"/>
</dbReference>
<dbReference type="PIRSF" id="PIRSF000390">
    <property type="entry name" value="PLP_StrS"/>
    <property type="match status" value="1"/>
</dbReference>
<gene>
    <name evidence="4" type="ORF">I2H38_02655</name>
</gene>
<organism evidence="4 5">
    <name type="scientific">Microvirga alba</name>
    <dbReference type="NCBI Taxonomy" id="2791025"/>
    <lineage>
        <taxon>Bacteria</taxon>
        <taxon>Pseudomonadati</taxon>
        <taxon>Pseudomonadota</taxon>
        <taxon>Alphaproteobacteria</taxon>
        <taxon>Hyphomicrobiales</taxon>
        <taxon>Methylobacteriaceae</taxon>
        <taxon>Microvirga</taxon>
    </lineage>
</organism>